<evidence type="ECO:0000313" key="2">
    <source>
        <dbReference type="Proteomes" id="UP000054783"/>
    </source>
</evidence>
<dbReference type="AlphaFoldDB" id="A0A0V1A048"/>
<name>A0A0V1A048_9BILA</name>
<proteinExistence type="predicted"/>
<keyword evidence="2" id="KW-1185">Reference proteome</keyword>
<organism evidence="1 2">
    <name type="scientific">Trichinella patagoniensis</name>
    <dbReference type="NCBI Taxonomy" id="990121"/>
    <lineage>
        <taxon>Eukaryota</taxon>
        <taxon>Metazoa</taxon>
        <taxon>Ecdysozoa</taxon>
        <taxon>Nematoda</taxon>
        <taxon>Enoplea</taxon>
        <taxon>Dorylaimia</taxon>
        <taxon>Trichinellida</taxon>
        <taxon>Trichinellidae</taxon>
        <taxon>Trichinella</taxon>
    </lineage>
</organism>
<dbReference type="EMBL" id="JYDQ01000049">
    <property type="protein sequence ID" value="KRY18216.1"/>
    <property type="molecule type" value="Genomic_DNA"/>
</dbReference>
<sequence length="138" mass="16168">MFWLISYSAVELIVGASSNSRRLTESHSAVETLIVGFWKGSLRIWVVVCAMFPDSTWFLGMRKLHENVKTCSKLIGHKNVQKILEKSMLHDCFDCIPPYEYRKIDMYVVEFLGRNPHYIRKTRIKGLPFLGEEWNNLR</sequence>
<comment type="caution">
    <text evidence="1">The sequence shown here is derived from an EMBL/GenBank/DDBJ whole genome shotgun (WGS) entry which is preliminary data.</text>
</comment>
<reference evidence="1 2" key="1">
    <citation type="submission" date="2015-01" db="EMBL/GenBank/DDBJ databases">
        <title>Evolution of Trichinella species and genotypes.</title>
        <authorList>
            <person name="Korhonen P.K."/>
            <person name="Edoardo P."/>
            <person name="Giuseppe L.R."/>
            <person name="Gasser R.B."/>
        </authorList>
    </citation>
    <scope>NUCLEOTIDE SEQUENCE [LARGE SCALE GENOMIC DNA]</scope>
    <source>
        <strain evidence="1">ISS2496</strain>
    </source>
</reference>
<gene>
    <name evidence="1" type="ORF">T12_3996</name>
</gene>
<protein>
    <submittedName>
        <fullName evidence="1">Uncharacterized protein</fullName>
    </submittedName>
</protein>
<dbReference type="Proteomes" id="UP000054783">
    <property type="component" value="Unassembled WGS sequence"/>
</dbReference>
<evidence type="ECO:0000313" key="1">
    <source>
        <dbReference type="EMBL" id="KRY18216.1"/>
    </source>
</evidence>
<accession>A0A0V1A048</accession>